<proteinExistence type="inferred from homology"/>
<dbReference type="Pfam" id="PF05443">
    <property type="entry name" value="ROS_MUCR"/>
    <property type="match status" value="1"/>
</dbReference>
<comment type="similarity">
    <text evidence="1">Belongs to the ros/MucR family.</text>
</comment>
<dbReference type="Gene3D" id="1.10.10.1550">
    <property type="entry name" value="ROS/MUCR transcriptional regulator protein"/>
    <property type="match status" value="1"/>
</dbReference>
<name>A0A5C0UFF5_9PROT</name>
<reference evidence="2 3" key="1">
    <citation type="submission" date="2019-08" db="EMBL/GenBank/DDBJ databases">
        <title>Highly reduced genomes of protist endosymbionts show evolutionary convergence.</title>
        <authorList>
            <person name="George E."/>
            <person name="Husnik F."/>
            <person name="Tashyreva D."/>
            <person name="Prokopchuk G."/>
            <person name="Horak A."/>
            <person name="Kwong W.K."/>
            <person name="Lukes J."/>
            <person name="Keeling P.J."/>
        </authorList>
    </citation>
    <scope>NUCLEOTIDE SEQUENCE [LARGE SCALE GENOMIC DNA]</scope>
    <source>
        <strain evidence="2">1604LC</strain>
    </source>
</reference>
<organism evidence="2 3">
    <name type="scientific">Candidatus Cytomitobacter primus</name>
    <dbReference type="NCBI Taxonomy" id="2066024"/>
    <lineage>
        <taxon>Bacteria</taxon>
        <taxon>Pseudomonadati</taxon>
        <taxon>Pseudomonadota</taxon>
        <taxon>Alphaproteobacteria</taxon>
        <taxon>Holosporales</taxon>
        <taxon>Holosporaceae</taxon>
        <taxon>Candidatus Cytomitobacter</taxon>
    </lineage>
</organism>
<evidence type="ECO:0000313" key="3">
    <source>
        <dbReference type="Proteomes" id="UP000325004"/>
    </source>
</evidence>
<dbReference type="AlphaFoldDB" id="A0A5C0UFF5"/>
<evidence type="ECO:0000313" key="2">
    <source>
        <dbReference type="EMBL" id="QEK38825.1"/>
    </source>
</evidence>
<dbReference type="KEGG" id="cpri:FZC34_02200"/>
<dbReference type="InterPro" id="IPR041920">
    <property type="entry name" value="ROS/MUCR_sf"/>
</dbReference>
<dbReference type="Proteomes" id="UP000325004">
    <property type="component" value="Chromosome"/>
</dbReference>
<dbReference type="GO" id="GO:0008270">
    <property type="term" value="F:zinc ion binding"/>
    <property type="evidence" value="ECO:0007669"/>
    <property type="project" value="InterPro"/>
</dbReference>
<dbReference type="GO" id="GO:0003677">
    <property type="term" value="F:DNA binding"/>
    <property type="evidence" value="ECO:0007669"/>
    <property type="project" value="InterPro"/>
</dbReference>
<dbReference type="InterPro" id="IPR008807">
    <property type="entry name" value="ROS_MUCR"/>
</dbReference>
<accession>A0A5C0UFF5</accession>
<dbReference type="OrthoDB" id="9809693at2"/>
<gene>
    <name evidence="2" type="ORF">FZC34_02200</name>
</gene>
<keyword evidence="3" id="KW-1185">Reference proteome</keyword>
<evidence type="ECO:0000256" key="1">
    <source>
        <dbReference type="ARBA" id="ARBA00007031"/>
    </source>
</evidence>
<protein>
    <submittedName>
        <fullName evidence="2">Transcriptional regulator</fullName>
    </submittedName>
</protein>
<dbReference type="GO" id="GO:0006355">
    <property type="term" value="P:regulation of DNA-templated transcription"/>
    <property type="evidence" value="ECO:0007669"/>
    <property type="project" value="InterPro"/>
</dbReference>
<sequence length="148" mass="17101">MLDEESLFNNEYDSESDIIIDATIQVFASYMNNSHEPISVDQIKELLYSMKSQVKEVFRSPGKPLKPAVPVEESIHEDYLVCLEDGKKLKVLKRYLQNRYHMSLDAYKERWNLPADYPVVAPNYSKVRQKLAVDSGLGYSRKPKAKRA</sequence>
<dbReference type="EMBL" id="CP043316">
    <property type="protein sequence ID" value="QEK38825.1"/>
    <property type="molecule type" value="Genomic_DNA"/>
</dbReference>